<comment type="caution">
    <text evidence="2">The sequence shown here is derived from an EMBL/GenBank/DDBJ whole genome shotgun (WGS) entry which is preliminary data.</text>
</comment>
<dbReference type="InterPro" id="IPR029044">
    <property type="entry name" value="Nucleotide-diphossugar_trans"/>
</dbReference>
<dbReference type="EMBL" id="MGDE01000055">
    <property type="protein sequence ID" value="OGL47143.1"/>
    <property type="molecule type" value="Genomic_DNA"/>
</dbReference>
<evidence type="ECO:0000313" key="2">
    <source>
        <dbReference type="EMBL" id="OGL47143.1"/>
    </source>
</evidence>
<keyword evidence="1" id="KW-0812">Transmembrane</keyword>
<organism evidence="2 3">
    <name type="scientific">Candidatus Schekmanbacteria bacterium RBG_16_38_10</name>
    <dbReference type="NCBI Taxonomy" id="1817879"/>
    <lineage>
        <taxon>Bacteria</taxon>
        <taxon>Candidatus Schekmaniibacteriota</taxon>
    </lineage>
</organism>
<evidence type="ECO:0000256" key="1">
    <source>
        <dbReference type="SAM" id="Phobius"/>
    </source>
</evidence>
<dbReference type="Proteomes" id="UP000178797">
    <property type="component" value="Unassembled WGS sequence"/>
</dbReference>
<gene>
    <name evidence="2" type="ORF">A2W05_03575</name>
</gene>
<evidence type="ECO:0008006" key="4">
    <source>
        <dbReference type="Google" id="ProtNLM"/>
    </source>
</evidence>
<feature type="transmembrane region" description="Helical" evidence="1">
    <location>
        <begin position="111"/>
        <end position="132"/>
    </location>
</feature>
<feature type="transmembrane region" description="Helical" evidence="1">
    <location>
        <begin position="70"/>
        <end position="91"/>
    </location>
</feature>
<name>A0A1F7S002_9BACT</name>
<keyword evidence="1" id="KW-1133">Transmembrane helix</keyword>
<proteinExistence type="predicted"/>
<evidence type="ECO:0000313" key="3">
    <source>
        <dbReference type="Proteomes" id="UP000178797"/>
    </source>
</evidence>
<keyword evidence="1" id="KW-0472">Membrane</keyword>
<sequence length="154" mass="17885">MCSSTVFRNVGLLDEAYIAYGEFNDFCSRVIRAGYVILETNIPVWHYSEGSSQKIKFMTTWLEYRNAIRFVIKNEGLTGIFRMVLALLYHGCNPFLTRKPDDPVLKRLRRYNIFVTFGLIIGSFCWNVLNIIPTLKARHKANRHIKRGLAGSRY</sequence>
<dbReference type="SUPFAM" id="SSF53448">
    <property type="entry name" value="Nucleotide-diphospho-sugar transferases"/>
    <property type="match status" value="1"/>
</dbReference>
<accession>A0A1F7S002</accession>
<reference evidence="2 3" key="1">
    <citation type="journal article" date="2016" name="Nat. Commun.">
        <title>Thousands of microbial genomes shed light on interconnected biogeochemical processes in an aquifer system.</title>
        <authorList>
            <person name="Anantharaman K."/>
            <person name="Brown C.T."/>
            <person name="Hug L.A."/>
            <person name="Sharon I."/>
            <person name="Castelle C.J."/>
            <person name="Probst A.J."/>
            <person name="Thomas B.C."/>
            <person name="Singh A."/>
            <person name="Wilkins M.J."/>
            <person name="Karaoz U."/>
            <person name="Brodie E.L."/>
            <person name="Williams K.H."/>
            <person name="Hubbard S.S."/>
            <person name="Banfield J.F."/>
        </authorList>
    </citation>
    <scope>NUCLEOTIDE SEQUENCE [LARGE SCALE GENOMIC DNA]</scope>
</reference>
<protein>
    <recommendedName>
        <fullName evidence="4">Glycosyltransferase 2-like domain-containing protein</fullName>
    </recommendedName>
</protein>
<dbReference type="AlphaFoldDB" id="A0A1F7S002"/>